<reference evidence="1 2" key="1">
    <citation type="journal article" date="2019" name="Int. J. Syst. Evol. Microbiol.">
        <title>The Global Catalogue of Microorganisms (GCM) 10K type strain sequencing project: providing services to taxonomists for standard genome sequencing and annotation.</title>
        <authorList>
            <consortium name="The Broad Institute Genomics Platform"/>
            <consortium name="The Broad Institute Genome Sequencing Center for Infectious Disease"/>
            <person name="Wu L."/>
            <person name="Ma J."/>
        </authorList>
    </citation>
    <scope>NUCLEOTIDE SEQUENCE [LARGE SCALE GENOMIC DNA]</scope>
    <source>
        <strain evidence="1 2">JCM 14901</strain>
    </source>
</reference>
<organism evidence="1 2">
    <name type="scientific">Microbacterium deminutum</name>
    <dbReference type="NCBI Taxonomy" id="344164"/>
    <lineage>
        <taxon>Bacteria</taxon>
        <taxon>Bacillati</taxon>
        <taxon>Actinomycetota</taxon>
        <taxon>Actinomycetes</taxon>
        <taxon>Micrococcales</taxon>
        <taxon>Microbacteriaceae</taxon>
        <taxon>Microbacterium</taxon>
    </lineage>
</organism>
<keyword evidence="2" id="KW-1185">Reference proteome</keyword>
<dbReference type="RefSeq" id="WP_344092105.1">
    <property type="nucleotide sequence ID" value="NZ_BAAAOG010000001.1"/>
</dbReference>
<name>A0ABN2QF79_9MICO</name>
<dbReference type="EMBL" id="BAAAOG010000001">
    <property type="protein sequence ID" value="GAA1951140.1"/>
    <property type="molecule type" value="Genomic_DNA"/>
</dbReference>
<protein>
    <submittedName>
        <fullName evidence="1">Uncharacterized protein</fullName>
    </submittedName>
</protein>
<evidence type="ECO:0000313" key="2">
    <source>
        <dbReference type="Proteomes" id="UP001499933"/>
    </source>
</evidence>
<comment type="caution">
    <text evidence="1">The sequence shown here is derived from an EMBL/GenBank/DDBJ whole genome shotgun (WGS) entry which is preliminary data.</text>
</comment>
<proteinExistence type="predicted"/>
<dbReference type="Proteomes" id="UP001499933">
    <property type="component" value="Unassembled WGS sequence"/>
</dbReference>
<sequence>MPIHGVITYEAQESGAVIKLGRTLVPERAVYAIAGRGGSPSLRVEFEMRDEAPICVSVHFDADTQGRGILTGDLTTLPSLNRLAVEVFAELSGGMMSTSEEAALDELDVTASIRAKTRAQFAAKTDRDARRSAVADIRGDAELREVARVYRENLSEHPTEAVQDFLGLTRRTASRRIQQARAKGYLPPTTQGRKNA</sequence>
<accession>A0ABN2QF79</accession>
<evidence type="ECO:0000313" key="1">
    <source>
        <dbReference type="EMBL" id="GAA1951140.1"/>
    </source>
</evidence>
<gene>
    <name evidence="1" type="ORF">GCM10009776_11440</name>
</gene>